<protein>
    <submittedName>
        <fullName evidence="1">Putative 4-hydroxybenzoyl-CoA thioesterase</fullName>
    </submittedName>
</protein>
<reference evidence="1 2" key="1">
    <citation type="submission" date="2020-05" db="EMBL/GenBank/DDBJ databases">
        <title>Draft genome sequence of Mycobacterium hippocampi DL, isolated from European seabass, Dicentrarchus labrax, reared in fish farms.</title>
        <authorList>
            <person name="Stathopoulou P."/>
            <person name="Asimakis E."/>
            <person name="Tzokas K."/>
            <person name="Batargias C."/>
            <person name="Tsiamis G."/>
        </authorList>
    </citation>
    <scope>NUCLEOTIDE SEQUENCE [LARGE SCALE GENOMIC DNA]</scope>
    <source>
        <strain evidence="1 2">DL</strain>
    </source>
</reference>
<name>A0A850PGC6_9MYCO</name>
<accession>A0A850PGC6</accession>
<dbReference type="AlphaFoldDB" id="A0A850PGC6"/>
<dbReference type="Pfam" id="PF13279">
    <property type="entry name" value="4HBT_2"/>
    <property type="match status" value="1"/>
</dbReference>
<dbReference type="InterPro" id="IPR029069">
    <property type="entry name" value="HotDog_dom_sf"/>
</dbReference>
<dbReference type="Proteomes" id="UP000570517">
    <property type="component" value="Unassembled WGS sequence"/>
</dbReference>
<dbReference type="SUPFAM" id="SSF54637">
    <property type="entry name" value="Thioesterase/thiol ester dehydrase-isomerase"/>
    <property type="match status" value="1"/>
</dbReference>
<comment type="caution">
    <text evidence="1">The sequence shown here is derived from an EMBL/GenBank/DDBJ whole genome shotgun (WGS) entry which is preliminary data.</text>
</comment>
<evidence type="ECO:0000313" key="1">
    <source>
        <dbReference type="EMBL" id="NVN49152.1"/>
    </source>
</evidence>
<gene>
    <name evidence="1" type="ORF">HLY00_3512</name>
</gene>
<organism evidence="1 2">
    <name type="scientific">Mycolicibacterium hippocampi</name>
    <dbReference type="NCBI Taxonomy" id="659824"/>
    <lineage>
        <taxon>Bacteria</taxon>
        <taxon>Bacillati</taxon>
        <taxon>Actinomycetota</taxon>
        <taxon>Actinomycetes</taxon>
        <taxon>Mycobacteriales</taxon>
        <taxon>Mycobacteriaceae</taxon>
        <taxon>Mycolicibacterium</taxon>
    </lineage>
</organism>
<dbReference type="Gene3D" id="3.10.129.10">
    <property type="entry name" value="Hotdog Thioesterase"/>
    <property type="match status" value="1"/>
</dbReference>
<proteinExistence type="predicted"/>
<keyword evidence="2" id="KW-1185">Reference proteome</keyword>
<feature type="non-terminal residue" evidence="1">
    <location>
        <position position="1"/>
    </location>
</feature>
<dbReference type="EMBL" id="JABFYL010000011">
    <property type="protein sequence ID" value="NVN49152.1"/>
    <property type="molecule type" value="Genomic_DNA"/>
</dbReference>
<dbReference type="CDD" id="cd00586">
    <property type="entry name" value="4HBT"/>
    <property type="match status" value="1"/>
</dbReference>
<evidence type="ECO:0000313" key="2">
    <source>
        <dbReference type="Proteomes" id="UP000570517"/>
    </source>
</evidence>
<sequence length="206" mass="22431">PPQRPGRANQAARGVAAGWSPAQVCPIPVMRRRSWSGPAKFSTGYLDPMESGPSPIVSTVSRPHPARRASTTYPVHDSIDARFADMDANGHLNNVALETLHENTRAMLHRRVLPDAYDLSSRKLRIVTSTIVVHYLREAPWPAVIQTAIGIGHIGRTSFVSSSALFLDEECISVCDTVLVVLDANGPTPIPDDARARLEALRLLVD</sequence>